<dbReference type="InterPro" id="IPR011990">
    <property type="entry name" value="TPR-like_helical_dom_sf"/>
</dbReference>
<dbReference type="EMBL" id="QKWP01000202">
    <property type="protein sequence ID" value="RIB24755.1"/>
    <property type="molecule type" value="Genomic_DNA"/>
</dbReference>
<keyword evidence="4" id="KW-1185">Reference proteome</keyword>
<dbReference type="PANTHER" id="PTHR11102:SF160">
    <property type="entry name" value="ERAD-ASSOCIATED E3 UBIQUITIN-PROTEIN LIGASE COMPONENT HRD3"/>
    <property type="match status" value="1"/>
</dbReference>
<protein>
    <submittedName>
        <fullName evidence="3">Kinase-like domain-containing protein</fullName>
    </submittedName>
</protein>
<evidence type="ECO:0000313" key="3">
    <source>
        <dbReference type="EMBL" id="RIB24755.1"/>
    </source>
</evidence>
<dbReference type="InterPro" id="IPR011009">
    <property type="entry name" value="Kinase-like_dom_sf"/>
</dbReference>
<dbReference type="PROSITE" id="PS50011">
    <property type="entry name" value="PROTEIN_KINASE_DOM"/>
    <property type="match status" value="1"/>
</dbReference>
<dbReference type="STRING" id="44941.A0A397VQF4"/>
<name>A0A397VQF4_9GLOM</name>
<evidence type="ECO:0000259" key="2">
    <source>
        <dbReference type="PROSITE" id="PS50011"/>
    </source>
</evidence>
<dbReference type="Pfam" id="PF08238">
    <property type="entry name" value="Sel1"/>
    <property type="match status" value="9"/>
</dbReference>
<reference evidence="3 4" key="1">
    <citation type="submission" date="2018-06" db="EMBL/GenBank/DDBJ databases">
        <title>Comparative genomics reveals the genomic features of Rhizophagus irregularis, R. cerebriforme, R. diaphanum and Gigaspora rosea, and their symbiotic lifestyle signature.</title>
        <authorList>
            <person name="Morin E."/>
            <person name="San Clemente H."/>
            <person name="Chen E.C.H."/>
            <person name="De La Providencia I."/>
            <person name="Hainaut M."/>
            <person name="Kuo A."/>
            <person name="Kohler A."/>
            <person name="Murat C."/>
            <person name="Tang N."/>
            <person name="Roy S."/>
            <person name="Loubradou J."/>
            <person name="Henrissat B."/>
            <person name="Grigoriev I.V."/>
            <person name="Corradi N."/>
            <person name="Roux C."/>
            <person name="Martin F.M."/>
        </authorList>
    </citation>
    <scope>NUCLEOTIDE SEQUENCE [LARGE SCALE GENOMIC DNA]</scope>
    <source>
        <strain evidence="3 4">DAOM 194757</strain>
    </source>
</reference>
<evidence type="ECO:0000313" key="4">
    <source>
        <dbReference type="Proteomes" id="UP000266673"/>
    </source>
</evidence>
<dbReference type="OrthoDB" id="272077at2759"/>
<dbReference type="GO" id="GO:0005524">
    <property type="term" value="F:ATP binding"/>
    <property type="evidence" value="ECO:0007669"/>
    <property type="project" value="InterPro"/>
</dbReference>
<dbReference type="InterPro" id="IPR050767">
    <property type="entry name" value="Sel1_AlgK"/>
</dbReference>
<dbReference type="SMART" id="SM00671">
    <property type="entry name" value="SEL1"/>
    <property type="match status" value="8"/>
</dbReference>
<dbReference type="SUPFAM" id="SSF56112">
    <property type="entry name" value="Protein kinase-like (PK-like)"/>
    <property type="match status" value="1"/>
</dbReference>
<dbReference type="GO" id="GO:0004672">
    <property type="term" value="F:protein kinase activity"/>
    <property type="evidence" value="ECO:0007669"/>
    <property type="project" value="InterPro"/>
</dbReference>
<organism evidence="3 4">
    <name type="scientific">Gigaspora rosea</name>
    <dbReference type="NCBI Taxonomy" id="44941"/>
    <lineage>
        <taxon>Eukaryota</taxon>
        <taxon>Fungi</taxon>
        <taxon>Fungi incertae sedis</taxon>
        <taxon>Mucoromycota</taxon>
        <taxon>Glomeromycotina</taxon>
        <taxon>Glomeromycetes</taxon>
        <taxon>Diversisporales</taxon>
        <taxon>Gigasporaceae</taxon>
        <taxon>Gigaspora</taxon>
    </lineage>
</organism>
<dbReference type="PANTHER" id="PTHR11102">
    <property type="entry name" value="SEL-1-LIKE PROTEIN"/>
    <property type="match status" value="1"/>
</dbReference>
<keyword evidence="3" id="KW-0808">Transferase</keyword>
<comment type="caution">
    <text evidence="3">The sequence shown here is derived from an EMBL/GenBank/DDBJ whole genome shotgun (WGS) entry which is preliminary data.</text>
</comment>
<dbReference type="InterPro" id="IPR000719">
    <property type="entry name" value="Prot_kinase_dom"/>
</dbReference>
<dbReference type="AlphaFoldDB" id="A0A397VQF4"/>
<dbReference type="SUPFAM" id="SSF81901">
    <property type="entry name" value="HCP-like"/>
    <property type="match status" value="3"/>
</dbReference>
<accession>A0A397VQF4</accession>
<feature type="domain" description="Protein kinase" evidence="2">
    <location>
        <begin position="1"/>
        <end position="214"/>
    </location>
</feature>
<dbReference type="Proteomes" id="UP000266673">
    <property type="component" value="Unassembled WGS sequence"/>
</dbReference>
<keyword evidence="3" id="KW-0418">Kinase</keyword>
<evidence type="ECO:0000256" key="1">
    <source>
        <dbReference type="ARBA" id="ARBA00038101"/>
    </source>
</evidence>
<dbReference type="Gene3D" id="1.10.510.10">
    <property type="entry name" value="Transferase(Phosphotransferase) domain 1"/>
    <property type="match status" value="1"/>
</dbReference>
<dbReference type="Pfam" id="PF07714">
    <property type="entry name" value="PK_Tyr_Ser-Thr"/>
    <property type="match status" value="1"/>
</dbReference>
<dbReference type="InterPro" id="IPR001245">
    <property type="entry name" value="Ser-Thr/Tyr_kinase_cat_dom"/>
</dbReference>
<dbReference type="PRINTS" id="PR00109">
    <property type="entry name" value="TYRKINASE"/>
</dbReference>
<dbReference type="Gene3D" id="1.25.40.10">
    <property type="entry name" value="Tetratricopeptide repeat domain"/>
    <property type="match status" value="2"/>
</dbReference>
<proteinExistence type="inferred from homology"/>
<comment type="similarity">
    <text evidence="1">Belongs to the sel-1 family.</text>
</comment>
<dbReference type="InterPro" id="IPR006597">
    <property type="entry name" value="Sel1-like"/>
</dbReference>
<sequence>MRKADIHPNIIRFFGITKIKDKIDTNSTEYAFVLEYADSGTLKNFLEENANNLDWNTKIRLAIELVDSVAWLHKQNIIHRDLHSGNILIHQKTIKVADFGLSRRIAETSKSLNQIRGVIPYLDPQRLMQTNYKLNEKSDVYSIGVLLWEISSERPPFKDYNDYELITMITFSHRREEPVEGIPTNYVEIYQDCWKGTPDDRPNLQDVLRKLEVLKDDEKVFKPFSIQKHDIFHDLECKIQNFSTIPSSIQNNLIINFDDFETPQVKTSSFARKPITSEALNLFKSSASQGNSNAQYKLGMIYAYGQGVNKSYTEALKWYSLAANQGHADAQLNLGMMYYNGLGVNKSKDEAMKWFKLSAKQDIEEAQFLVYAISCGKECSDFETTELYKNLILKFNLAISIYAYGKIYFDGSDVKEQSYDMALMWYQLAAEKGYTDAQVSLALMYAKGEGVEQSYNESMKWYRLGAEQGHPASQFSLGMLYHYGQGVEKSYEEALKWFLRAAEQDHGMAQYSLGVMYSFGQGVVQSYEEAMKWFSLSAEKHVASAQYNLGVFYEKGFAVEKSYDEAIKWYKLAVEQGYAQAQYNLAVMYYNGKGVNQSKDEAIRLFQLSANQGDAHAQYALGEILSNDKYK</sequence>
<gene>
    <name evidence="3" type="ORF">C2G38_615261</name>
</gene>